<feature type="transmembrane region" description="Helical" evidence="4">
    <location>
        <begin position="12"/>
        <end position="37"/>
    </location>
</feature>
<evidence type="ECO:0000256" key="1">
    <source>
        <dbReference type="ARBA" id="ARBA00022692"/>
    </source>
</evidence>
<proteinExistence type="predicted"/>
<comment type="caution">
    <text evidence="5">The sequence shown here is derived from an EMBL/GenBank/DDBJ whole genome shotgun (WGS) entry which is preliminary data.</text>
</comment>
<keyword evidence="2 4" id="KW-1133">Transmembrane helix</keyword>
<feature type="transmembrane region" description="Helical" evidence="4">
    <location>
        <begin position="313"/>
        <end position="336"/>
    </location>
</feature>
<dbReference type="InterPro" id="IPR036259">
    <property type="entry name" value="MFS_trans_sf"/>
</dbReference>
<dbReference type="GO" id="GO:0022857">
    <property type="term" value="F:transmembrane transporter activity"/>
    <property type="evidence" value="ECO:0007669"/>
    <property type="project" value="InterPro"/>
</dbReference>
<feature type="transmembrane region" description="Helical" evidence="4">
    <location>
        <begin position="259"/>
        <end position="276"/>
    </location>
</feature>
<feature type="transmembrane region" description="Helical" evidence="4">
    <location>
        <begin position="101"/>
        <end position="124"/>
    </location>
</feature>
<reference evidence="5 6" key="1">
    <citation type="submission" date="2015-02" db="EMBL/GenBank/DDBJ databases">
        <title>Draft genome sequence of Pseudomonas stutzeri NT0128 isolated from wheat (Triticum turgidum) rhizosphere.</title>
        <authorList>
            <person name="Tovi N."/>
            <person name="Frenk S."/>
            <person name="Hadar Y."/>
            <person name="Minz D."/>
        </authorList>
    </citation>
    <scope>NUCLEOTIDE SEQUENCE [LARGE SCALE GENOMIC DNA]</scope>
    <source>
        <strain evidence="5 6">NT0128</strain>
    </source>
</reference>
<evidence type="ECO:0000313" key="5">
    <source>
        <dbReference type="EMBL" id="KJH82360.1"/>
    </source>
</evidence>
<dbReference type="PATRIC" id="fig|316.101.peg.928"/>
<dbReference type="PANTHER" id="PTHR11360:SF290">
    <property type="entry name" value="MONOCARBOXYLATE MFS PERMEASE"/>
    <property type="match status" value="1"/>
</dbReference>
<feature type="transmembrane region" description="Helical" evidence="4">
    <location>
        <begin position="288"/>
        <end position="307"/>
    </location>
</feature>
<feature type="transmembrane region" description="Helical" evidence="4">
    <location>
        <begin position="348"/>
        <end position="370"/>
    </location>
</feature>
<dbReference type="AlphaFoldDB" id="A0A0D9AMU3"/>
<feature type="transmembrane region" description="Helical" evidence="4">
    <location>
        <begin position="136"/>
        <end position="157"/>
    </location>
</feature>
<name>A0A0D9AMU3_STUST</name>
<dbReference type="RefSeq" id="WP_045161914.1">
    <property type="nucleotide sequence ID" value="NZ_JYHV01000015.1"/>
</dbReference>
<protein>
    <submittedName>
        <fullName evidence="5">Membrane protein</fullName>
    </submittedName>
</protein>
<dbReference type="InterPro" id="IPR011701">
    <property type="entry name" value="MFS"/>
</dbReference>
<dbReference type="Pfam" id="PF07690">
    <property type="entry name" value="MFS_1"/>
    <property type="match status" value="1"/>
</dbReference>
<keyword evidence="3 4" id="KW-0472">Membrane</keyword>
<evidence type="ECO:0000313" key="6">
    <source>
        <dbReference type="Proteomes" id="UP000032487"/>
    </source>
</evidence>
<sequence>MNQSFFGRKVVAAAFVTALLGWGIGFYGPPIFLYSVIQRTGWSVQLCSAAVTVHFLAGTLVVVNLPRLYKRFGIPRITALGSLLLSLGVYGWSIAREPNELFIAATLSGLGWVTLGAAAINAIIAPWFVTKRPAALAMAYNGASIGGVVFSSAWVYLINQLGFSQTALLIGVLTISTIGCLSLKVFGVLPEHLGQHADGAEVRLAELNAPPIASAISLWSNPQFVTLAAGMSLGLFAQIGLIAHMFLLLAPYLTEQQSGLAMGLATASAIAGRFLVGWCMPANANRRTVACISYASQLAGCLIMAALHTHPILLWIGIVMFGAGIGNATSVPPLIAQAEFPKHQTQRVIALIVATSQGCYAFAPGLFGILTSLTDGPGSAMLLFGFAAVLQAAAILVFMLGDSSTRRKNMVQRTEN</sequence>
<gene>
    <name evidence="5" type="ORF">UF78_09490</name>
</gene>
<evidence type="ECO:0000256" key="4">
    <source>
        <dbReference type="SAM" id="Phobius"/>
    </source>
</evidence>
<keyword evidence="1 4" id="KW-0812">Transmembrane</keyword>
<dbReference type="PANTHER" id="PTHR11360">
    <property type="entry name" value="MONOCARBOXYLATE TRANSPORTER"/>
    <property type="match status" value="1"/>
</dbReference>
<feature type="transmembrane region" description="Helical" evidence="4">
    <location>
        <begin position="43"/>
        <end position="65"/>
    </location>
</feature>
<dbReference type="OrthoDB" id="7876195at2"/>
<dbReference type="Gene3D" id="1.20.1250.20">
    <property type="entry name" value="MFS general substrate transporter like domains"/>
    <property type="match status" value="1"/>
</dbReference>
<evidence type="ECO:0000256" key="3">
    <source>
        <dbReference type="ARBA" id="ARBA00023136"/>
    </source>
</evidence>
<dbReference type="EMBL" id="JYHV01000015">
    <property type="protein sequence ID" value="KJH82360.1"/>
    <property type="molecule type" value="Genomic_DNA"/>
</dbReference>
<dbReference type="InterPro" id="IPR050327">
    <property type="entry name" value="Proton-linked_MCT"/>
</dbReference>
<feature type="transmembrane region" description="Helical" evidence="4">
    <location>
        <begin position="163"/>
        <end position="186"/>
    </location>
</feature>
<dbReference type="Proteomes" id="UP000032487">
    <property type="component" value="Unassembled WGS sequence"/>
</dbReference>
<accession>A0A0D9AMU3</accession>
<organism evidence="5 6">
    <name type="scientific">Stutzerimonas stutzeri</name>
    <name type="common">Pseudomonas stutzeri</name>
    <dbReference type="NCBI Taxonomy" id="316"/>
    <lineage>
        <taxon>Bacteria</taxon>
        <taxon>Pseudomonadati</taxon>
        <taxon>Pseudomonadota</taxon>
        <taxon>Gammaproteobacteria</taxon>
        <taxon>Pseudomonadales</taxon>
        <taxon>Pseudomonadaceae</taxon>
        <taxon>Stutzerimonas</taxon>
    </lineage>
</organism>
<feature type="transmembrane region" description="Helical" evidence="4">
    <location>
        <begin position="224"/>
        <end position="247"/>
    </location>
</feature>
<evidence type="ECO:0000256" key="2">
    <source>
        <dbReference type="ARBA" id="ARBA00022989"/>
    </source>
</evidence>
<feature type="transmembrane region" description="Helical" evidence="4">
    <location>
        <begin position="382"/>
        <end position="400"/>
    </location>
</feature>
<feature type="transmembrane region" description="Helical" evidence="4">
    <location>
        <begin position="77"/>
        <end position="95"/>
    </location>
</feature>
<dbReference type="SUPFAM" id="SSF103473">
    <property type="entry name" value="MFS general substrate transporter"/>
    <property type="match status" value="1"/>
</dbReference>